<evidence type="ECO:0000313" key="4">
    <source>
        <dbReference type="Proteomes" id="UP000683360"/>
    </source>
</evidence>
<name>A0A8S3UL56_MYTED</name>
<sequence>MKIHSIHVCIGDKVSIGCDISYCPRDFEVFWEKIELENDQMRDLIEINDQTMEKYEMFNLKSPHLTIKNAQMSDEAYYCCGIKYTSSSGDLIIIRSEKARLHVNEAENIGTLNTGVGELNMTTYKSKELTDSNQRSITSGTPDSNTDDKMSDTSSNATGSRSTSSDSSRGTDPKNGQTSGNIDINLKEKSQLKVVPPKEDFSLSEMERIADIHKFEVKNVHADGNLEKNIYTDSCANIEVYANIIDVCKCANTQL</sequence>
<dbReference type="InterPro" id="IPR007110">
    <property type="entry name" value="Ig-like_dom"/>
</dbReference>
<evidence type="ECO:0000256" key="1">
    <source>
        <dbReference type="SAM" id="MobiDB-lite"/>
    </source>
</evidence>
<keyword evidence="4" id="KW-1185">Reference proteome</keyword>
<dbReference type="PROSITE" id="PS50835">
    <property type="entry name" value="IG_LIKE"/>
    <property type="match status" value="1"/>
</dbReference>
<dbReference type="Gene3D" id="2.60.40.10">
    <property type="entry name" value="Immunoglobulins"/>
    <property type="match status" value="1"/>
</dbReference>
<dbReference type="EMBL" id="CAJPWZ010002822">
    <property type="protein sequence ID" value="CAG2246027.1"/>
    <property type="molecule type" value="Genomic_DNA"/>
</dbReference>
<evidence type="ECO:0000313" key="3">
    <source>
        <dbReference type="EMBL" id="CAG2246027.1"/>
    </source>
</evidence>
<feature type="domain" description="Ig-like" evidence="2">
    <location>
        <begin position="11"/>
        <end position="92"/>
    </location>
</feature>
<proteinExistence type="predicted"/>
<accession>A0A8S3UL56</accession>
<feature type="compositionally biased region" description="Polar residues" evidence="1">
    <location>
        <begin position="131"/>
        <end position="144"/>
    </location>
</feature>
<evidence type="ECO:0000259" key="2">
    <source>
        <dbReference type="PROSITE" id="PS50835"/>
    </source>
</evidence>
<reference evidence="3" key="1">
    <citation type="submission" date="2021-03" db="EMBL/GenBank/DDBJ databases">
        <authorList>
            <person name="Bekaert M."/>
        </authorList>
    </citation>
    <scope>NUCLEOTIDE SEQUENCE</scope>
</reference>
<dbReference type="Proteomes" id="UP000683360">
    <property type="component" value="Unassembled WGS sequence"/>
</dbReference>
<dbReference type="SUPFAM" id="SSF48726">
    <property type="entry name" value="Immunoglobulin"/>
    <property type="match status" value="1"/>
</dbReference>
<feature type="compositionally biased region" description="Low complexity" evidence="1">
    <location>
        <begin position="153"/>
        <end position="170"/>
    </location>
</feature>
<dbReference type="InterPro" id="IPR036179">
    <property type="entry name" value="Ig-like_dom_sf"/>
</dbReference>
<gene>
    <name evidence="3" type="ORF">MEDL_58018</name>
</gene>
<protein>
    <recommendedName>
        <fullName evidence="2">Ig-like domain-containing protein</fullName>
    </recommendedName>
</protein>
<comment type="caution">
    <text evidence="3">The sequence shown here is derived from an EMBL/GenBank/DDBJ whole genome shotgun (WGS) entry which is preliminary data.</text>
</comment>
<feature type="region of interest" description="Disordered" evidence="1">
    <location>
        <begin position="126"/>
        <end position="183"/>
    </location>
</feature>
<dbReference type="AlphaFoldDB" id="A0A8S3UL56"/>
<dbReference type="InterPro" id="IPR013783">
    <property type="entry name" value="Ig-like_fold"/>
</dbReference>
<organism evidence="3 4">
    <name type="scientific">Mytilus edulis</name>
    <name type="common">Blue mussel</name>
    <dbReference type="NCBI Taxonomy" id="6550"/>
    <lineage>
        <taxon>Eukaryota</taxon>
        <taxon>Metazoa</taxon>
        <taxon>Spiralia</taxon>
        <taxon>Lophotrochozoa</taxon>
        <taxon>Mollusca</taxon>
        <taxon>Bivalvia</taxon>
        <taxon>Autobranchia</taxon>
        <taxon>Pteriomorphia</taxon>
        <taxon>Mytilida</taxon>
        <taxon>Mytiloidea</taxon>
        <taxon>Mytilidae</taxon>
        <taxon>Mytilinae</taxon>
        <taxon>Mytilus</taxon>
    </lineage>
</organism>